<dbReference type="EMBL" id="BGZK01000025">
    <property type="protein sequence ID" value="GBP07132.1"/>
    <property type="molecule type" value="Genomic_DNA"/>
</dbReference>
<comment type="caution">
    <text evidence="1">The sequence shown here is derived from an EMBL/GenBank/DDBJ whole genome shotgun (WGS) entry which is preliminary data.</text>
</comment>
<evidence type="ECO:0000313" key="2">
    <source>
        <dbReference type="Proteomes" id="UP000299102"/>
    </source>
</evidence>
<name>A0A4C1SY56_EUMVA</name>
<dbReference type="AlphaFoldDB" id="A0A4C1SY56"/>
<dbReference type="Proteomes" id="UP000299102">
    <property type="component" value="Unassembled WGS sequence"/>
</dbReference>
<reference evidence="1 2" key="1">
    <citation type="journal article" date="2019" name="Commun. Biol.">
        <title>The bagworm genome reveals a unique fibroin gene that provides high tensile strength.</title>
        <authorList>
            <person name="Kono N."/>
            <person name="Nakamura H."/>
            <person name="Ohtoshi R."/>
            <person name="Tomita M."/>
            <person name="Numata K."/>
            <person name="Arakawa K."/>
        </authorList>
    </citation>
    <scope>NUCLEOTIDE SEQUENCE [LARGE SCALE GENOMIC DNA]</scope>
</reference>
<evidence type="ECO:0000313" key="1">
    <source>
        <dbReference type="EMBL" id="GBP07132.1"/>
    </source>
</evidence>
<protein>
    <submittedName>
        <fullName evidence="1">Uncharacterized protein</fullName>
    </submittedName>
</protein>
<organism evidence="1 2">
    <name type="scientific">Eumeta variegata</name>
    <name type="common">Bagworm moth</name>
    <name type="synonym">Eumeta japonica</name>
    <dbReference type="NCBI Taxonomy" id="151549"/>
    <lineage>
        <taxon>Eukaryota</taxon>
        <taxon>Metazoa</taxon>
        <taxon>Ecdysozoa</taxon>
        <taxon>Arthropoda</taxon>
        <taxon>Hexapoda</taxon>
        <taxon>Insecta</taxon>
        <taxon>Pterygota</taxon>
        <taxon>Neoptera</taxon>
        <taxon>Endopterygota</taxon>
        <taxon>Lepidoptera</taxon>
        <taxon>Glossata</taxon>
        <taxon>Ditrysia</taxon>
        <taxon>Tineoidea</taxon>
        <taxon>Psychidae</taxon>
        <taxon>Oiketicinae</taxon>
        <taxon>Eumeta</taxon>
    </lineage>
</organism>
<sequence>MGKRALFDLTKKRARCRVDRQLVLTHFRQYLHSDLPSRAASDDVIYVEANSNAFRCTPKSSRYLAGSVCTTSARRSPHNSFVQRSSSLLMMSPAYCHLELLLYRRIRSNILSRNYTGYTQSAASPSETSETGPRRVVVPSLSWALISARSHFPGAVSRS</sequence>
<gene>
    <name evidence="1" type="ORF">EVAR_92045_1</name>
</gene>
<proteinExistence type="predicted"/>
<keyword evidence="2" id="KW-1185">Reference proteome</keyword>
<accession>A0A4C1SY56</accession>